<dbReference type="OrthoDB" id="233163at2"/>
<dbReference type="EMBL" id="CP036434">
    <property type="protein sequence ID" value="QDV08151.1"/>
    <property type="molecule type" value="Genomic_DNA"/>
</dbReference>
<organism evidence="1 2">
    <name type="scientific">Saltatorellus ferox</name>
    <dbReference type="NCBI Taxonomy" id="2528018"/>
    <lineage>
        <taxon>Bacteria</taxon>
        <taxon>Pseudomonadati</taxon>
        <taxon>Planctomycetota</taxon>
        <taxon>Planctomycetia</taxon>
        <taxon>Planctomycetia incertae sedis</taxon>
        <taxon>Saltatorellus</taxon>
    </lineage>
</organism>
<sequence>MSSQPTTPANLELTLRDLSERLGVQLGRVVDAAGGADLGPQRLAEAIGVDKVLASRVLKALRREDSIARLHHLPGPDPLRRFVRASRRRLELEDSLAQPALDVIEEFRSLLATEWGDRSALTSLLAAWSPEVREEFELRRKQAAWRAMSELLGSTADLDLSAVILKPATDPTRLDVTWVLGLLGLRRLRPGVPVKATTRRIVPENVARRPMGLNGKPLAGLAGGRMGGELDGFCQARPGHFVARRTGDLLQYTLSSDDYGPESAVDVLLAEVNQGEMPAAVKRGSGRRGWVYADAPIPSRKLILDVMVHRNVYPGSVPELMLYDTSVHGVADVNDRTRDVDRLDLVQAIRSLGPADGDLSIREFTPYPAMMAHVFEGLNQDAADFQVHRVEIDYPLHGMQVAVAFDADVH</sequence>
<protein>
    <submittedName>
        <fullName evidence="1">Uncharacterized protein</fullName>
    </submittedName>
</protein>
<gene>
    <name evidence="1" type="ORF">Poly30_36870</name>
</gene>
<reference evidence="1 2" key="1">
    <citation type="submission" date="2019-02" db="EMBL/GenBank/DDBJ databases">
        <title>Deep-cultivation of Planctomycetes and their phenomic and genomic characterization uncovers novel biology.</title>
        <authorList>
            <person name="Wiegand S."/>
            <person name="Jogler M."/>
            <person name="Boedeker C."/>
            <person name="Pinto D."/>
            <person name="Vollmers J."/>
            <person name="Rivas-Marin E."/>
            <person name="Kohn T."/>
            <person name="Peeters S.H."/>
            <person name="Heuer A."/>
            <person name="Rast P."/>
            <person name="Oberbeckmann S."/>
            <person name="Bunk B."/>
            <person name="Jeske O."/>
            <person name="Meyerdierks A."/>
            <person name="Storesund J.E."/>
            <person name="Kallscheuer N."/>
            <person name="Luecker S."/>
            <person name="Lage O.M."/>
            <person name="Pohl T."/>
            <person name="Merkel B.J."/>
            <person name="Hornburger P."/>
            <person name="Mueller R.-W."/>
            <person name="Bruemmer F."/>
            <person name="Labrenz M."/>
            <person name="Spormann A.M."/>
            <person name="Op den Camp H."/>
            <person name="Overmann J."/>
            <person name="Amann R."/>
            <person name="Jetten M.S.M."/>
            <person name="Mascher T."/>
            <person name="Medema M.H."/>
            <person name="Devos D.P."/>
            <person name="Kaster A.-K."/>
            <person name="Ovreas L."/>
            <person name="Rohde M."/>
            <person name="Galperin M.Y."/>
            <person name="Jogler C."/>
        </authorList>
    </citation>
    <scope>NUCLEOTIDE SEQUENCE [LARGE SCALE GENOMIC DNA]</scope>
    <source>
        <strain evidence="1 2">Poly30</strain>
    </source>
</reference>
<dbReference type="AlphaFoldDB" id="A0A518EVN4"/>
<dbReference type="Proteomes" id="UP000320390">
    <property type="component" value="Chromosome"/>
</dbReference>
<evidence type="ECO:0000313" key="1">
    <source>
        <dbReference type="EMBL" id="QDV08151.1"/>
    </source>
</evidence>
<evidence type="ECO:0000313" key="2">
    <source>
        <dbReference type="Proteomes" id="UP000320390"/>
    </source>
</evidence>
<keyword evidence="2" id="KW-1185">Reference proteome</keyword>
<proteinExistence type="predicted"/>
<dbReference type="RefSeq" id="WP_145200312.1">
    <property type="nucleotide sequence ID" value="NZ_CP036434.1"/>
</dbReference>
<accession>A0A518EVN4</accession>
<name>A0A518EVN4_9BACT</name>